<sequence>MRTKVLGRTGLRVPIVGLGGAFLGLPDPAIAARQYQANHSGDFLGDPELARETVIAAIGAGSTLIDTAPLYLAGGSESVIGGVLATLPQLRERVLVTTKVGPHVSGDGYDWSYDETMRSVEESMQRLGMDHLPVVYIHDPMTPPLGAAPPMDFVMGNRGAFGALQKLHDQGVVRFIGVAANDPETAAYYIETGEFDVAVVAQAWSLINRIAERRIFPAAERHNVGLVIATPLERGLLAAGPFLGAEYVVRDFSLACLAHVAMMKTLCDAHGVPLAAAALRWCVRHPQAAATIPGASTAEQARENAEAGEFEIPEAFWKELEPLGRHWAMERK</sequence>
<dbReference type="STRING" id="1802280.A3B37_01735"/>
<dbReference type="PRINTS" id="PR00069">
    <property type="entry name" value="ALDKETRDTASE"/>
</dbReference>
<evidence type="ECO:0000259" key="1">
    <source>
        <dbReference type="Pfam" id="PF00248"/>
    </source>
</evidence>
<dbReference type="PANTHER" id="PTHR42686">
    <property type="entry name" value="GH17980P-RELATED"/>
    <property type="match status" value="1"/>
</dbReference>
<dbReference type="AlphaFoldDB" id="A0A1G2LCJ9"/>
<name>A0A1G2LCJ9_9BACT</name>
<accession>A0A1G2LCJ9</accession>
<comment type="caution">
    <text evidence="2">The sequence shown here is derived from an EMBL/GenBank/DDBJ whole genome shotgun (WGS) entry which is preliminary data.</text>
</comment>
<dbReference type="EMBL" id="MHQS01000014">
    <property type="protein sequence ID" value="OHA08571.1"/>
    <property type="molecule type" value="Genomic_DNA"/>
</dbReference>
<dbReference type="Pfam" id="PF00248">
    <property type="entry name" value="Aldo_ket_red"/>
    <property type="match status" value="1"/>
</dbReference>
<feature type="domain" description="NADP-dependent oxidoreductase" evidence="1">
    <location>
        <begin position="46"/>
        <end position="321"/>
    </location>
</feature>
<dbReference type="InterPro" id="IPR020471">
    <property type="entry name" value="AKR"/>
</dbReference>
<organism evidence="2 3">
    <name type="scientific">Candidatus Sungbacteria bacterium RIFCSPLOWO2_01_FULL_59_16</name>
    <dbReference type="NCBI Taxonomy" id="1802280"/>
    <lineage>
        <taxon>Bacteria</taxon>
        <taxon>Candidatus Sungiibacteriota</taxon>
    </lineage>
</organism>
<dbReference type="SUPFAM" id="SSF51430">
    <property type="entry name" value="NAD(P)-linked oxidoreductase"/>
    <property type="match status" value="1"/>
</dbReference>
<dbReference type="Proteomes" id="UP000176705">
    <property type="component" value="Unassembled WGS sequence"/>
</dbReference>
<dbReference type="GO" id="GO:0005829">
    <property type="term" value="C:cytosol"/>
    <property type="evidence" value="ECO:0007669"/>
    <property type="project" value="TreeGrafter"/>
</dbReference>
<dbReference type="GO" id="GO:0016491">
    <property type="term" value="F:oxidoreductase activity"/>
    <property type="evidence" value="ECO:0007669"/>
    <property type="project" value="InterPro"/>
</dbReference>
<gene>
    <name evidence="2" type="ORF">A3B37_01735</name>
</gene>
<dbReference type="InterPro" id="IPR023210">
    <property type="entry name" value="NADP_OxRdtase_dom"/>
</dbReference>
<dbReference type="PANTHER" id="PTHR42686:SF1">
    <property type="entry name" value="GH17980P-RELATED"/>
    <property type="match status" value="1"/>
</dbReference>
<dbReference type="CDD" id="cd19090">
    <property type="entry name" value="AKR_AKR15A-like"/>
    <property type="match status" value="1"/>
</dbReference>
<dbReference type="InterPro" id="IPR036812">
    <property type="entry name" value="NAD(P)_OxRdtase_dom_sf"/>
</dbReference>
<evidence type="ECO:0000313" key="3">
    <source>
        <dbReference type="Proteomes" id="UP000176705"/>
    </source>
</evidence>
<dbReference type="Gene3D" id="3.20.20.100">
    <property type="entry name" value="NADP-dependent oxidoreductase domain"/>
    <property type="match status" value="1"/>
</dbReference>
<evidence type="ECO:0000313" key="2">
    <source>
        <dbReference type="EMBL" id="OHA08571.1"/>
    </source>
</evidence>
<proteinExistence type="predicted"/>
<reference evidence="2 3" key="1">
    <citation type="journal article" date="2016" name="Nat. Commun.">
        <title>Thousands of microbial genomes shed light on interconnected biogeochemical processes in an aquifer system.</title>
        <authorList>
            <person name="Anantharaman K."/>
            <person name="Brown C.T."/>
            <person name="Hug L.A."/>
            <person name="Sharon I."/>
            <person name="Castelle C.J."/>
            <person name="Probst A.J."/>
            <person name="Thomas B.C."/>
            <person name="Singh A."/>
            <person name="Wilkins M.J."/>
            <person name="Karaoz U."/>
            <person name="Brodie E.L."/>
            <person name="Williams K.H."/>
            <person name="Hubbard S.S."/>
            <person name="Banfield J.F."/>
        </authorList>
    </citation>
    <scope>NUCLEOTIDE SEQUENCE [LARGE SCALE GENOMIC DNA]</scope>
</reference>
<protein>
    <recommendedName>
        <fullName evidence="1">NADP-dependent oxidoreductase domain-containing protein</fullName>
    </recommendedName>
</protein>